<evidence type="ECO:0000313" key="2">
    <source>
        <dbReference type="Proteomes" id="UP000467488"/>
    </source>
</evidence>
<gene>
    <name evidence="1" type="ORF">EIMP300_76240</name>
</gene>
<organism evidence="1 2">
    <name type="scientific">Escherichia coli</name>
    <dbReference type="NCBI Taxonomy" id="562"/>
    <lineage>
        <taxon>Bacteria</taxon>
        <taxon>Pseudomonadati</taxon>
        <taxon>Pseudomonadota</taxon>
        <taxon>Gammaproteobacteria</taxon>
        <taxon>Enterobacterales</taxon>
        <taxon>Enterobacteriaceae</taxon>
        <taxon>Escherichia</taxon>
    </lineage>
</organism>
<proteinExistence type="predicted"/>
<reference evidence="1 2" key="1">
    <citation type="submission" date="2020-01" db="EMBL/GenBank/DDBJ databases">
        <title>Dynamics of blaIMP-6 dissemination in carbapenem resistant Enterobacteriacea isolated from regional surveillance in Osaka, Japan.</title>
        <authorList>
            <person name="Abe R."/>
            <person name="Akeda Y."/>
            <person name="Sugawara Y."/>
            <person name="Yamamoto N."/>
            <person name="Tomono K."/>
            <person name="Takeuchi D."/>
            <person name="Kawahara R."/>
            <person name="Hamada S."/>
        </authorList>
    </citation>
    <scope>NUCLEOTIDE SEQUENCE [LARGE SCALE GENOMIC DNA]</scope>
    <source>
        <strain evidence="1 2">E300</strain>
    </source>
</reference>
<protein>
    <recommendedName>
        <fullName evidence="3">Methylisocitrate lyase</fullName>
    </recommendedName>
</protein>
<evidence type="ECO:0000313" key="1">
    <source>
        <dbReference type="EMBL" id="BBU86224.1"/>
    </source>
</evidence>
<dbReference type="EMBL" id="AP022360">
    <property type="protein sequence ID" value="BBU86224.1"/>
    <property type="molecule type" value="Genomic_DNA"/>
</dbReference>
<dbReference type="AlphaFoldDB" id="A0A8S0G0M5"/>
<name>A0A8S0G0M5_ECOLX</name>
<accession>A0A8S0G0M5</accession>
<evidence type="ECO:0008006" key="3">
    <source>
        <dbReference type="Google" id="ProtNLM"/>
    </source>
</evidence>
<sequence>MSLHSPGKAFRAALTKENPLQIVGTINANHASCWRSVPDIRRFISPAVAWRQGRWGCPISVFLLLMMC</sequence>
<dbReference type="Proteomes" id="UP000467488">
    <property type="component" value="Chromosome"/>
</dbReference>